<dbReference type="GO" id="GO:0004061">
    <property type="term" value="F:arylformamidase activity"/>
    <property type="evidence" value="ECO:0007669"/>
    <property type="project" value="InterPro"/>
</dbReference>
<dbReference type="AlphaFoldDB" id="A0A562DMJ9"/>
<name>A0A562DMJ9_RHORH</name>
<sequence length="333" mass="36898">MSSSPAITRPLPSYRQLQLRPRDVRGTSWGLFGWDDQLGSLNHLHPDRIRSAARLITEGRRINLNLPLTAFSKPLIAHRGHIHHEVFGLNEFHRDDRIDNFFPQASTQIDSLRHFAHPDRGFYNGTDPASITAGTAPLGIQNVAEAGIAGRGVLLDVARYRQWCGRPIDQDRGEQISVADLEATAQWQNLTLEPGDIVLIRTGWIEHFVRHNVPYAGISCGLEQSGEMAAWLWDGQFSLVAADNVALEAWPATNSQLPPARAEVKGALPRSSHTGMLHRILIPLLGIYIGELWDLDELARWCQCASRYAFFLTAEPLHVRGGVGSPANALAIV</sequence>
<evidence type="ECO:0000313" key="2">
    <source>
        <dbReference type="Proteomes" id="UP000317573"/>
    </source>
</evidence>
<dbReference type="InterPro" id="IPR037175">
    <property type="entry name" value="KFase_sf"/>
</dbReference>
<dbReference type="GO" id="GO:0019441">
    <property type="term" value="P:L-tryptophan catabolic process to kynurenine"/>
    <property type="evidence" value="ECO:0007669"/>
    <property type="project" value="InterPro"/>
</dbReference>
<dbReference type="RefSeq" id="WP_145692607.1">
    <property type="nucleotide sequence ID" value="NZ_VLJT01000038.1"/>
</dbReference>
<dbReference type="EMBL" id="VLJT01000038">
    <property type="protein sequence ID" value="TWH10899.1"/>
    <property type="molecule type" value="Genomic_DNA"/>
</dbReference>
<protein>
    <submittedName>
        <fullName evidence="1">Putative metal-dependent hydrolase</fullName>
    </submittedName>
</protein>
<dbReference type="InterPro" id="IPR007325">
    <property type="entry name" value="KFase/CYL"/>
</dbReference>
<keyword evidence="1" id="KW-0378">Hydrolase</keyword>
<dbReference type="Gene3D" id="3.50.30.50">
    <property type="entry name" value="Putative cyclase"/>
    <property type="match status" value="1"/>
</dbReference>
<reference evidence="1 2" key="1">
    <citation type="submission" date="2019-07" db="EMBL/GenBank/DDBJ databases">
        <title>Genome sequencing of lignin-degrading bacterial isolates.</title>
        <authorList>
            <person name="Gladden J."/>
        </authorList>
    </citation>
    <scope>NUCLEOTIDE SEQUENCE [LARGE SCALE GENOMIC DNA]</scope>
    <source>
        <strain evidence="1 2">J45</strain>
    </source>
</reference>
<dbReference type="Pfam" id="PF04199">
    <property type="entry name" value="Cyclase"/>
    <property type="match status" value="1"/>
</dbReference>
<dbReference type="SUPFAM" id="SSF102198">
    <property type="entry name" value="Putative cyclase"/>
    <property type="match status" value="1"/>
</dbReference>
<organism evidence="1 2">
    <name type="scientific">Rhodococcus rhodochrous J45</name>
    <dbReference type="NCBI Taxonomy" id="935266"/>
    <lineage>
        <taxon>Bacteria</taxon>
        <taxon>Bacillati</taxon>
        <taxon>Actinomycetota</taxon>
        <taxon>Actinomycetes</taxon>
        <taxon>Mycobacteriales</taxon>
        <taxon>Nocardiaceae</taxon>
        <taxon>Rhodococcus</taxon>
    </lineage>
</organism>
<dbReference type="Proteomes" id="UP000317573">
    <property type="component" value="Unassembled WGS sequence"/>
</dbReference>
<proteinExistence type="predicted"/>
<accession>A0A562DMJ9</accession>
<comment type="caution">
    <text evidence="1">The sequence shown here is derived from an EMBL/GenBank/DDBJ whole genome shotgun (WGS) entry which is preliminary data.</text>
</comment>
<gene>
    <name evidence="1" type="ORF">L618_003900000260</name>
</gene>
<dbReference type="PANTHER" id="PTHR34861">
    <property type="match status" value="1"/>
</dbReference>
<evidence type="ECO:0000313" key="1">
    <source>
        <dbReference type="EMBL" id="TWH10899.1"/>
    </source>
</evidence>